<evidence type="ECO:0000313" key="19">
    <source>
        <dbReference type="Proteomes" id="UP000465221"/>
    </source>
</evidence>
<comment type="similarity">
    <text evidence="4 14">Belongs to the glycosyl hydrolase 7 (cellulase C) family.</text>
</comment>
<comment type="function">
    <text evidence="2">The biological conversion of cellulose to glucose generally requires three types of hydrolytic enzymes: (1) Endoglucanases which cut internal beta-1,4-glucosidic bonds; (2) Exocellobiohydrolases that cut the disaccharide cellobiose from the non-reducing end of the cellulose polymer chain; (3) Beta-1,4-glucosidases which hydrolyze the cellobiose and other short cello-oligosaccharides to glucose.</text>
</comment>
<comment type="subcellular location">
    <subcellularLocation>
        <location evidence="3">Secreted</location>
    </subcellularLocation>
</comment>
<evidence type="ECO:0000256" key="14">
    <source>
        <dbReference type="RuleBase" id="RU361164"/>
    </source>
</evidence>
<evidence type="ECO:0000256" key="3">
    <source>
        <dbReference type="ARBA" id="ARBA00004613"/>
    </source>
</evidence>
<dbReference type="InterPro" id="IPR037019">
    <property type="entry name" value="Glyco_hydro_7_sf"/>
</dbReference>
<evidence type="ECO:0000256" key="11">
    <source>
        <dbReference type="ARBA" id="ARBA00023277"/>
    </source>
</evidence>
<feature type="domain" description="CBM1" evidence="17">
    <location>
        <begin position="499"/>
        <end position="538"/>
    </location>
</feature>
<dbReference type="EMBL" id="BLKC01000016">
    <property type="protein sequence ID" value="GFF31058.1"/>
    <property type="molecule type" value="Genomic_DNA"/>
</dbReference>
<evidence type="ECO:0000256" key="1">
    <source>
        <dbReference type="ARBA" id="ARBA00001641"/>
    </source>
</evidence>
<evidence type="ECO:0000256" key="16">
    <source>
        <dbReference type="SAM" id="SignalP"/>
    </source>
</evidence>
<dbReference type="PANTHER" id="PTHR33753">
    <property type="entry name" value="1,4-BETA-D-GLUCAN CELLOBIOHYDROLASE B"/>
    <property type="match status" value="1"/>
</dbReference>
<keyword evidence="6 16" id="KW-0732">Signal</keyword>
<evidence type="ECO:0000256" key="9">
    <source>
        <dbReference type="ARBA" id="ARBA00023157"/>
    </source>
</evidence>
<keyword evidence="8 14" id="KW-0136">Cellulose degradation</keyword>
<feature type="chain" id="PRO_5034929888" description="Glucanase" evidence="16">
    <location>
        <begin position="27"/>
        <end position="752"/>
    </location>
</feature>
<dbReference type="PANTHER" id="PTHR33753:SF2">
    <property type="entry name" value="GLYCOSIDE HYDROLASE FAMILY 7 PROTEIN"/>
    <property type="match status" value="1"/>
</dbReference>
<dbReference type="SMART" id="SM00236">
    <property type="entry name" value="fCBD"/>
    <property type="match status" value="1"/>
</dbReference>
<evidence type="ECO:0000256" key="2">
    <source>
        <dbReference type="ARBA" id="ARBA00002392"/>
    </source>
</evidence>
<comment type="catalytic activity">
    <reaction evidence="1">
        <text>Hydrolysis of (1-&gt;4)-beta-D-glucosidic linkages in cellulose and cellotetraose, releasing cellobiose from the non-reducing ends of the chains.</text>
        <dbReference type="EC" id="3.2.1.91"/>
    </reaction>
</comment>
<dbReference type="AlphaFoldDB" id="A0A8H3NJQ0"/>
<keyword evidence="9" id="KW-1015">Disulfide bond</keyword>
<keyword evidence="13 14" id="KW-0624">Polysaccharide degradation</keyword>
<dbReference type="PRINTS" id="PR00734">
    <property type="entry name" value="GLHYDRLASE7"/>
</dbReference>
<dbReference type="GO" id="GO:0016162">
    <property type="term" value="F:cellulose 1,4-beta-cellobiosidase activity"/>
    <property type="evidence" value="ECO:0007669"/>
    <property type="project" value="UniProtKB-EC"/>
</dbReference>
<dbReference type="EC" id="3.2.1.-" evidence="14"/>
<dbReference type="Proteomes" id="UP000465221">
    <property type="component" value="Unassembled WGS sequence"/>
</dbReference>
<gene>
    <name evidence="18" type="ORF">IFM46972_03112</name>
</gene>
<dbReference type="GO" id="GO:0030245">
    <property type="term" value="P:cellulose catabolic process"/>
    <property type="evidence" value="ECO:0007669"/>
    <property type="project" value="UniProtKB-KW"/>
</dbReference>
<feature type="compositionally biased region" description="Low complexity" evidence="15">
    <location>
        <begin position="473"/>
        <end position="495"/>
    </location>
</feature>
<comment type="caution">
    <text evidence="18">The sequence shown here is derived from an EMBL/GenBank/DDBJ whole genome shotgun (WGS) entry which is preliminary data.</text>
</comment>
<keyword evidence="10" id="KW-0325">Glycoprotein</keyword>
<dbReference type="SUPFAM" id="SSF57180">
    <property type="entry name" value="Cellulose-binding domain"/>
    <property type="match status" value="1"/>
</dbReference>
<organism evidence="18 19">
    <name type="scientific">Aspergillus udagawae</name>
    <dbReference type="NCBI Taxonomy" id="91492"/>
    <lineage>
        <taxon>Eukaryota</taxon>
        <taxon>Fungi</taxon>
        <taxon>Dikarya</taxon>
        <taxon>Ascomycota</taxon>
        <taxon>Pezizomycotina</taxon>
        <taxon>Eurotiomycetes</taxon>
        <taxon>Eurotiomycetidae</taxon>
        <taxon>Eurotiales</taxon>
        <taxon>Aspergillaceae</taxon>
        <taxon>Aspergillus</taxon>
        <taxon>Aspergillus subgen. Fumigati</taxon>
    </lineage>
</organism>
<evidence type="ECO:0000256" key="10">
    <source>
        <dbReference type="ARBA" id="ARBA00023180"/>
    </source>
</evidence>
<dbReference type="PROSITE" id="PS51164">
    <property type="entry name" value="CBM1_2"/>
    <property type="match status" value="1"/>
</dbReference>
<evidence type="ECO:0000256" key="8">
    <source>
        <dbReference type="ARBA" id="ARBA00023001"/>
    </source>
</evidence>
<evidence type="ECO:0000256" key="15">
    <source>
        <dbReference type="SAM" id="MobiDB-lite"/>
    </source>
</evidence>
<keyword evidence="5" id="KW-0964">Secreted</keyword>
<evidence type="ECO:0000256" key="6">
    <source>
        <dbReference type="ARBA" id="ARBA00022729"/>
    </source>
</evidence>
<sequence length="752" mass="80957">MASAISYRIYRNALILSAFLSSVTQAQQIGTYTTETHPSMTWQTCTSGGSCTTNQGSVVMDANWRWVHQVGSTTNCYTGNTWDTSICDTDETCATECAVDGADYKSTYGVTTSGSQVRINFVTQNSNGANVGSRRYMLADNTHYEMFKLLNQEFTFDVDVSNLPCGLNGALYFVAMDADGGVSKYPNNKAGAQYGVGYCDSQCPRDLKFIQGQANVEGWTPSSNNKNTGLGNHGSCCAELDIWESNSISQALTPHPCDTATNTMCTGDACGGTYSSDRYAGTCDPDGCDFNPYRMGNTTFYGPGKTIDTNSPFTVVTQFITDDGTDTGTLSEIRRYYVQNGVTYAQPNSDISGITGNAINADYCTAENTVFDGPGTFAKHGGLSAMSEAMSTGMVLVMSLWDDYYADMLWLDSTYPTTASSSTPGAVRGSCSTDSGVPATIESASPNSYVIYSNIKVGPIGSTFSGGSGSGSSGSTSTSTKTSTTSTKTTTSATSTSTAVAQHYGQCGGQGWTGPTSCASPYTCKVQNAIDLFIHACPMINTMASATNSQQPKIFYCYASSSRNGEKKENTITFEAKDPATNETKYIMQGVKPDKAQIASTTLRRESPPQHTCIETFISPITPGDPDIDSITGRPLTHRLSSGAVVTEVPVTGYWRPRKFEFKGRKYVWLKEGPQTRLYEYSSSRTVEKRKSTVTEFETVKPALASETMPFWAGFFMSRYLEVRVAEGVEEALLEVILAGALTEIMVTLRGH</sequence>
<dbReference type="InterPro" id="IPR035971">
    <property type="entry name" value="CBD_sf"/>
</dbReference>
<evidence type="ECO:0000256" key="4">
    <source>
        <dbReference type="ARBA" id="ARBA00006044"/>
    </source>
</evidence>
<proteinExistence type="inferred from homology"/>
<feature type="region of interest" description="Disordered" evidence="15">
    <location>
        <begin position="466"/>
        <end position="495"/>
    </location>
</feature>
<dbReference type="Gene3D" id="2.70.100.10">
    <property type="entry name" value="Glycoside hydrolase, family 7, domain"/>
    <property type="match status" value="1"/>
</dbReference>
<accession>A0A8H3NJQ0</accession>
<dbReference type="Pfam" id="PF00734">
    <property type="entry name" value="CBM_1"/>
    <property type="match status" value="1"/>
</dbReference>
<dbReference type="InterPro" id="IPR013320">
    <property type="entry name" value="ConA-like_dom_sf"/>
</dbReference>
<feature type="signal peptide" evidence="16">
    <location>
        <begin position="1"/>
        <end position="26"/>
    </location>
</feature>
<evidence type="ECO:0000256" key="13">
    <source>
        <dbReference type="ARBA" id="ARBA00023326"/>
    </source>
</evidence>
<evidence type="ECO:0000256" key="12">
    <source>
        <dbReference type="ARBA" id="ARBA00023295"/>
    </source>
</evidence>
<keyword evidence="7 14" id="KW-0378">Hydrolase</keyword>
<keyword evidence="11" id="KW-0119">Carbohydrate metabolism</keyword>
<keyword evidence="12 14" id="KW-0326">Glycosidase</keyword>
<evidence type="ECO:0000256" key="5">
    <source>
        <dbReference type="ARBA" id="ARBA00022525"/>
    </source>
</evidence>
<dbReference type="InterPro" id="IPR001722">
    <property type="entry name" value="Glyco_hydro_7"/>
</dbReference>
<dbReference type="CDD" id="cd07999">
    <property type="entry name" value="GH7_CBH_EG"/>
    <property type="match status" value="1"/>
</dbReference>
<dbReference type="InterPro" id="IPR000254">
    <property type="entry name" value="CBD"/>
</dbReference>
<dbReference type="Pfam" id="PF00840">
    <property type="entry name" value="Glyco_hydro_7"/>
    <property type="match status" value="1"/>
</dbReference>
<evidence type="ECO:0000313" key="18">
    <source>
        <dbReference type="EMBL" id="GFF31058.1"/>
    </source>
</evidence>
<dbReference type="FunFam" id="2.70.100.10:FF:000001">
    <property type="entry name" value="Glucanase"/>
    <property type="match status" value="1"/>
</dbReference>
<evidence type="ECO:0000256" key="7">
    <source>
        <dbReference type="ARBA" id="ARBA00022801"/>
    </source>
</evidence>
<dbReference type="GO" id="GO:0030248">
    <property type="term" value="F:cellulose binding"/>
    <property type="evidence" value="ECO:0007669"/>
    <property type="project" value="InterPro"/>
</dbReference>
<evidence type="ECO:0000259" key="17">
    <source>
        <dbReference type="PROSITE" id="PS51164"/>
    </source>
</evidence>
<protein>
    <recommendedName>
        <fullName evidence="14">Glucanase</fullName>
        <ecNumber evidence="14">3.2.1.-</ecNumber>
    </recommendedName>
</protein>
<dbReference type="SUPFAM" id="SSF49899">
    <property type="entry name" value="Concanavalin A-like lectins/glucanases"/>
    <property type="match status" value="1"/>
</dbReference>
<name>A0A8H3NJQ0_9EURO</name>
<reference evidence="18 19" key="1">
    <citation type="submission" date="2020-01" db="EMBL/GenBank/DDBJ databases">
        <title>Draft genome sequence of Aspergillus udagawae IFM 46972.</title>
        <authorList>
            <person name="Takahashi H."/>
            <person name="Yaguchi T."/>
        </authorList>
    </citation>
    <scope>NUCLEOTIDE SEQUENCE [LARGE SCALE GENOMIC DNA]</scope>
    <source>
        <strain evidence="18 19">IFM 46972</strain>
    </source>
</reference>
<dbReference type="GO" id="GO:0005576">
    <property type="term" value="C:extracellular region"/>
    <property type="evidence" value="ECO:0007669"/>
    <property type="project" value="UniProtKB-SubCell"/>
</dbReference>